<evidence type="ECO:0000313" key="2">
    <source>
        <dbReference type="EMBL" id="MFD2045980.1"/>
    </source>
</evidence>
<reference evidence="3" key="1">
    <citation type="journal article" date="2019" name="Int. J. Syst. Evol. Microbiol.">
        <title>The Global Catalogue of Microorganisms (GCM) 10K type strain sequencing project: providing services to taxonomists for standard genome sequencing and annotation.</title>
        <authorList>
            <consortium name="The Broad Institute Genomics Platform"/>
            <consortium name="The Broad Institute Genome Sequencing Center for Infectious Disease"/>
            <person name="Wu L."/>
            <person name="Ma J."/>
        </authorList>
    </citation>
    <scope>NUCLEOTIDE SEQUENCE [LARGE SCALE GENOMIC DNA]</scope>
    <source>
        <strain evidence="3">R28</strain>
    </source>
</reference>
<dbReference type="RefSeq" id="WP_377557083.1">
    <property type="nucleotide sequence ID" value="NZ_JBHUHQ010000021.1"/>
</dbReference>
<feature type="transmembrane region" description="Helical" evidence="1">
    <location>
        <begin position="133"/>
        <end position="154"/>
    </location>
</feature>
<feature type="transmembrane region" description="Helical" evidence="1">
    <location>
        <begin position="21"/>
        <end position="43"/>
    </location>
</feature>
<keyword evidence="1" id="KW-0472">Membrane</keyword>
<accession>A0ABW4W552</accession>
<sequence>MSENKKLEQNKPEQSTTIFGRALLTGFIGGLVWSFFGVINYYFNFSEVSPRSFLLRSWLRAGWTDGWLGDVISVLLVGVISVGVALMYYMMFRKINSMWVGAGYGLVLWGIVFYVFNPIFLNIPSLFDLNVNTIVSCICLYLLYGIFIGFSISYDYNDTILKNNNTSEEKASN</sequence>
<gene>
    <name evidence="2" type="ORF">ACFSJF_17010</name>
</gene>
<feature type="transmembrane region" description="Helical" evidence="1">
    <location>
        <begin position="67"/>
        <end position="89"/>
    </location>
</feature>
<organism evidence="2 3">
    <name type="scientific">Ornithinibacillus salinisoli</name>
    <dbReference type="NCBI Taxonomy" id="1848459"/>
    <lineage>
        <taxon>Bacteria</taxon>
        <taxon>Bacillati</taxon>
        <taxon>Bacillota</taxon>
        <taxon>Bacilli</taxon>
        <taxon>Bacillales</taxon>
        <taxon>Bacillaceae</taxon>
        <taxon>Ornithinibacillus</taxon>
    </lineage>
</organism>
<keyword evidence="1" id="KW-0812">Transmembrane</keyword>
<dbReference type="EMBL" id="JBHUHQ010000021">
    <property type="protein sequence ID" value="MFD2045980.1"/>
    <property type="molecule type" value="Genomic_DNA"/>
</dbReference>
<dbReference type="Pfam" id="PF11085">
    <property type="entry name" value="YqhR"/>
    <property type="match status" value="1"/>
</dbReference>
<protein>
    <submittedName>
        <fullName evidence="2">YqhR family membrane protein</fullName>
    </submittedName>
</protein>
<keyword evidence="3" id="KW-1185">Reference proteome</keyword>
<comment type="caution">
    <text evidence="2">The sequence shown here is derived from an EMBL/GenBank/DDBJ whole genome shotgun (WGS) entry which is preliminary data.</text>
</comment>
<proteinExistence type="predicted"/>
<name>A0ABW4W552_9BACI</name>
<dbReference type="InterPro" id="IPR024563">
    <property type="entry name" value="YqhR"/>
</dbReference>
<dbReference type="Proteomes" id="UP001597383">
    <property type="component" value="Unassembled WGS sequence"/>
</dbReference>
<keyword evidence="1" id="KW-1133">Transmembrane helix</keyword>
<feature type="transmembrane region" description="Helical" evidence="1">
    <location>
        <begin position="101"/>
        <end position="121"/>
    </location>
</feature>
<evidence type="ECO:0000256" key="1">
    <source>
        <dbReference type="SAM" id="Phobius"/>
    </source>
</evidence>
<evidence type="ECO:0000313" key="3">
    <source>
        <dbReference type="Proteomes" id="UP001597383"/>
    </source>
</evidence>